<dbReference type="SUPFAM" id="SSF46894">
    <property type="entry name" value="C-terminal effector domain of the bipartite response regulators"/>
    <property type="match status" value="1"/>
</dbReference>
<protein>
    <submittedName>
        <fullName evidence="8">Putative Transcriptional activator domain protein</fullName>
    </submittedName>
</protein>
<dbReference type="RefSeq" id="WP_048552191.1">
    <property type="nucleotide sequence ID" value="NZ_HF570958.1"/>
</dbReference>
<dbReference type="Pfam" id="PF13424">
    <property type="entry name" value="TPR_12"/>
    <property type="match status" value="1"/>
</dbReference>
<dbReference type="SUPFAM" id="SSF48452">
    <property type="entry name" value="TPR-like"/>
    <property type="match status" value="2"/>
</dbReference>
<dbReference type="GO" id="GO:0000160">
    <property type="term" value="P:phosphorelay signal transduction system"/>
    <property type="evidence" value="ECO:0007669"/>
    <property type="project" value="InterPro"/>
</dbReference>
<proteinExistence type="inferred from homology"/>
<feature type="domain" description="Bacterial transcriptional activator" evidence="7">
    <location>
        <begin position="874"/>
        <end position="1018"/>
    </location>
</feature>
<dbReference type="Gene3D" id="1.25.40.10">
    <property type="entry name" value="Tetratricopeptide repeat domain"/>
    <property type="match status" value="2"/>
</dbReference>
<reference evidence="8 9" key="1">
    <citation type="journal article" date="2013" name="ISME J.">
        <title>A metabolic model for members of the genus Tetrasphaera involved in enhanced biological phosphorus removal.</title>
        <authorList>
            <person name="Kristiansen R."/>
            <person name="Nguyen H.T.T."/>
            <person name="Saunders A.M."/>
            <person name="Nielsen J.L."/>
            <person name="Wimmer R."/>
            <person name="Le V.Q."/>
            <person name="McIlroy S.J."/>
            <person name="Petrovski S."/>
            <person name="Seviour R.J."/>
            <person name="Calteau A."/>
            <person name="Nielsen K.L."/>
            <person name="Nielsen P.H."/>
        </authorList>
    </citation>
    <scope>NUCLEOTIDE SEQUENCE [LARGE SCALE GENOMIC DNA]</scope>
    <source>
        <strain evidence="8 9">T1-X7</strain>
    </source>
</reference>
<sequence>MTAAPHRTPPRLLITAAAGYGKSALLAAHCPDAGVVMSAPTLVAEGLPEEVPWLGIDDLHRVAADDHARIADLLTRRPGLGVAVTSRFPIGTALRDRLPGRVCQRAATDLALTAYETACLLADDAGVADAETAVRVAELTAGWPALVHFAGDVLGRDAQADVLDALTSPGAPAADWVRTAVLSDLPSGAEEVLRALAHVDADGPLTQSVCDALATELGGTRLPGMVEQLCRTGVLVRRRGVGRTSDVVMVPVVAHVLREGCRRPPARIAVTVAQAHEADDVWLPAARAHGVAGNHEAVVRLVVDRGEEMVRHGQAGPVVRLVEEFVGTALVDAPEPLRSTYAEALRISGDPAGARRVFAPLVAQADATSWPAALAVRVAGLHYMCGEFDDALEVLDRCPDPLDAEPTPRCGADVVDRLACRVHVLAMLGRHDEAEPVAARCLEVAERLGDARMLGVAHLAVSRTCRGTLSELHLDEALRCSTAANDAMTATRVLAARTWLLLAGARYDRACVSAREAARMARQTCPPGLQAVALHNLGEALGRVGALDEALWHLQCSVALCRRLGPARAALPLLGMADVHRALGHEEQSRAAYLEAVELARESGDAQLLVPALCGLALLPGSGAEHDPDDQVGEALRIASPDVRPIALTTAGRVALAHGDRPAALDLAGQAVDAAREERAADLLADALELQSSAVEDPARARRALREALSIWSAGGAEPAVARVEVLIGRLADADGTERSHAREAARTLGRLGIPVPGGSVTDGEAGAGVVGVRVLGPFAVTVEGVEVPLPAWRSRQARTLVKILAAHRGRVVTRARVCDLLWPDDDPARTGHRLSVLLAAVRGVLDPTKAWPPDRFITADQHGIRLNLGPVALDADLVLRDAAHAAALADGGAIDEAREVLAHVDAMYRGEAFEDEPEEWADGLREEVRAAWVRSVRRLAALQAQAGRTPDTLGILVRLLAVDPYDEQVHRRLVNGLLRAGRHGEARRAFERWRQAMDEIGAPGPDPRIVGVASASRPPAPVLTPR</sequence>
<keyword evidence="3" id="KW-0238">DNA-binding</keyword>
<gene>
    <name evidence="8" type="ORF">BN12_790005</name>
</gene>
<keyword evidence="2" id="KW-0805">Transcription regulation</keyword>
<dbReference type="EMBL" id="CAJB01000413">
    <property type="protein sequence ID" value="CCH80176.1"/>
    <property type="molecule type" value="Genomic_DNA"/>
</dbReference>
<dbReference type="PANTHER" id="PTHR35807">
    <property type="entry name" value="TRANSCRIPTIONAL REGULATOR REDD-RELATED"/>
    <property type="match status" value="1"/>
</dbReference>
<organism evidence="8 9">
    <name type="scientific">Nostocoides japonicum T1-X7</name>
    <dbReference type="NCBI Taxonomy" id="1194083"/>
    <lineage>
        <taxon>Bacteria</taxon>
        <taxon>Bacillati</taxon>
        <taxon>Actinomycetota</taxon>
        <taxon>Actinomycetes</taxon>
        <taxon>Micrococcales</taxon>
        <taxon>Intrasporangiaceae</taxon>
        <taxon>Nostocoides</taxon>
    </lineage>
</organism>
<dbReference type="InterPro" id="IPR051677">
    <property type="entry name" value="AfsR-DnrI-RedD_regulator"/>
</dbReference>
<dbReference type="AlphaFoldDB" id="A0A077M366"/>
<evidence type="ECO:0000256" key="3">
    <source>
        <dbReference type="ARBA" id="ARBA00023125"/>
    </source>
</evidence>
<keyword evidence="9" id="KW-1185">Reference proteome</keyword>
<evidence type="ECO:0000256" key="2">
    <source>
        <dbReference type="ARBA" id="ARBA00023015"/>
    </source>
</evidence>
<dbReference type="InterPro" id="IPR016032">
    <property type="entry name" value="Sig_transdc_resp-reg_C-effctor"/>
</dbReference>
<dbReference type="Proteomes" id="UP000035721">
    <property type="component" value="Unassembled WGS sequence"/>
</dbReference>
<keyword evidence="4" id="KW-0804">Transcription</keyword>
<accession>A0A077M366</accession>
<evidence type="ECO:0000256" key="5">
    <source>
        <dbReference type="SAM" id="MobiDB-lite"/>
    </source>
</evidence>
<name>A0A077M366_9MICO</name>
<dbReference type="GO" id="GO:0003677">
    <property type="term" value="F:DNA binding"/>
    <property type="evidence" value="ECO:0007669"/>
    <property type="project" value="UniProtKB-KW"/>
</dbReference>
<feature type="region of interest" description="Disordered" evidence="5">
    <location>
        <begin position="1002"/>
        <end position="1027"/>
    </location>
</feature>
<evidence type="ECO:0000256" key="4">
    <source>
        <dbReference type="ARBA" id="ARBA00023163"/>
    </source>
</evidence>
<feature type="domain" description="OmpR/PhoB-type" evidence="6">
    <location>
        <begin position="785"/>
        <end position="867"/>
    </location>
</feature>
<evidence type="ECO:0000259" key="7">
    <source>
        <dbReference type="SMART" id="SM01043"/>
    </source>
</evidence>
<dbReference type="SMART" id="SM00862">
    <property type="entry name" value="Trans_reg_C"/>
    <property type="match status" value="1"/>
</dbReference>
<evidence type="ECO:0000313" key="9">
    <source>
        <dbReference type="Proteomes" id="UP000035721"/>
    </source>
</evidence>
<dbReference type="InterPro" id="IPR005158">
    <property type="entry name" value="BTAD"/>
</dbReference>
<dbReference type="InterPro" id="IPR036388">
    <property type="entry name" value="WH-like_DNA-bd_sf"/>
</dbReference>
<dbReference type="Gene3D" id="1.10.10.10">
    <property type="entry name" value="Winged helix-like DNA-binding domain superfamily/Winged helix DNA-binding domain"/>
    <property type="match status" value="1"/>
</dbReference>
<dbReference type="InterPro" id="IPR019734">
    <property type="entry name" value="TPR_rpt"/>
</dbReference>
<evidence type="ECO:0000259" key="6">
    <source>
        <dbReference type="SMART" id="SM00862"/>
    </source>
</evidence>
<dbReference type="InterPro" id="IPR001867">
    <property type="entry name" value="OmpR/PhoB-type_DNA-bd"/>
</dbReference>
<dbReference type="SMART" id="SM01043">
    <property type="entry name" value="BTAD"/>
    <property type="match status" value="1"/>
</dbReference>
<comment type="similarity">
    <text evidence="1">Belongs to the AfsR/DnrI/RedD regulatory family.</text>
</comment>
<dbReference type="Pfam" id="PF03704">
    <property type="entry name" value="BTAD"/>
    <property type="match status" value="1"/>
</dbReference>
<dbReference type="OrthoDB" id="3294840at2"/>
<comment type="caution">
    <text evidence="8">The sequence shown here is derived from an EMBL/GenBank/DDBJ whole genome shotgun (WGS) entry which is preliminary data.</text>
</comment>
<dbReference type="GO" id="GO:0006355">
    <property type="term" value="P:regulation of DNA-templated transcription"/>
    <property type="evidence" value="ECO:0007669"/>
    <property type="project" value="InterPro"/>
</dbReference>
<dbReference type="PANTHER" id="PTHR35807:SF1">
    <property type="entry name" value="TRANSCRIPTIONAL REGULATOR REDD"/>
    <property type="match status" value="1"/>
</dbReference>
<evidence type="ECO:0000256" key="1">
    <source>
        <dbReference type="ARBA" id="ARBA00005820"/>
    </source>
</evidence>
<dbReference type="SMART" id="SM00028">
    <property type="entry name" value="TPR"/>
    <property type="match status" value="4"/>
</dbReference>
<dbReference type="STRING" id="1194083.BN12_790005"/>
<evidence type="ECO:0000313" key="8">
    <source>
        <dbReference type="EMBL" id="CCH80176.1"/>
    </source>
</evidence>
<dbReference type="InterPro" id="IPR011990">
    <property type="entry name" value="TPR-like_helical_dom_sf"/>
</dbReference>